<dbReference type="RefSeq" id="WP_079481291.1">
    <property type="nucleotide sequence ID" value="NZ_CBML010000006.1"/>
</dbReference>
<dbReference type="GeneID" id="66301454"/>
<keyword evidence="2" id="KW-1185">Reference proteome</keyword>
<proteinExistence type="predicted"/>
<accession>A0A1U6J960</accession>
<dbReference type="OrthoDB" id="9909881at2"/>
<organism evidence="1 2">
    <name type="scientific">Clostridium chauvoei JF4335</name>
    <dbReference type="NCBI Taxonomy" id="1351755"/>
    <lineage>
        <taxon>Bacteria</taxon>
        <taxon>Bacillati</taxon>
        <taxon>Bacillota</taxon>
        <taxon>Clostridia</taxon>
        <taxon>Eubacteriales</taxon>
        <taxon>Clostridiaceae</taxon>
        <taxon>Clostridium</taxon>
    </lineage>
</organism>
<evidence type="ECO:0000313" key="1">
    <source>
        <dbReference type="EMBL" id="SLK16814.1"/>
    </source>
</evidence>
<sequence length="62" mass="6994">MERVCPHCGNVIDENTIKNQTELSFFESMFTSINVMPGPGFSGVMPFINSVNNICPYCRKTF</sequence>
<protein>
    <submittedName>
        <fullName evidence="1">Uncharacterized protein</fullName>
    </submittedName>
</protein>
<dbReference type="EMBL" id="LT799839">
    <property type="protein sequence ID" value="SLK16814.1"/>
    <property type="molecule type" value="Genomic_DNA"/>
</dbReference>
<dbReference type="AlphaFoldDB" id="A0A1U6J960"/>
<gene>
    <name evidence="1" type="ORF">CCH01_11160</name>
</gene>
<name>A0A1U6J960_9CLOT</name>
<reference evidence="2" key="1">
    <citation type="submission" date="2017-03" db="EMBL/GenBank/DDBJ databases">
        <authorList>
            <person name="Falquet L."/>
            <person name="Falquet L."/>
        </authorList>
    </citation>
    <scope>NUCLEOTIDE SEQUENCE [LARGE SCALE GENOMIC DNA]</scope>
</reference>
<dbReference type="Proteomes" id="UP000190476">
    <property type="component" value="Chromosome I"/>
</dbReference>
<dbReference type="STRING" id="1351755.CCH01_11160"/>
<evidence type="ECO:0000313" key="2">
    <source>
        <dbReference type="Proteomes" id="UP000190476"/>
    </source>
</evidence>